<dbReference type="InterPro" id="IPR023393">
    <property type="entry name" value="START-like_dom_sf"/>
</dbReference>
<sequence length="149" mass="15988">MATLRREIRIHRPASEVWKVVGRPEILHLWFPGVASCTVTGNVRVIVLGSGVPMPEEIVTNDSLQRRFQYHITSPLFKQHLATIDVIDLDDGTCVVVYSTDADPAVMALVIGGATTGALEELRRQFESGVGPALDAVAAAGSPVMGGRV</sequence>
<gene>
    <name evidence="1" type="ORF">UFOPK3376_01752</name>
</gene>
<dbReference type="InterPro" id="IPR019587">
    <property type="entry name" value="Polyketide_cyclase/dehydratase"/>
</dbReference>
<dbReference type="AlphaFoldDB" id="A0A6J7EI17"/>
<dbReference type="SUPFAM" id="SSF55961">
    <property type="entry name" value="Bet v1-like"/>
    <property type="match status" value="1"/>
</dbReference>
<reference evidence="1" key="1">
    <citation type="submission" date="2020-05" db="EMBL/GenBank/DDBJ databases">
        <authorList>
            <person name="Chiriac C."/>
            <person name="Salcher M."/>
            <person name="Ghai R."/>
            <person name="Kavagutti S V."/>
        </authorList>
    </citation>
    <scope>NUCLEOTIDE SEQUENCE</scope>
</reference>
<dbReference type="CDD" id="cd07821">
    <property type="entry name" value="PYR_PYL_RCAR_like"/>
    <property type="match status" value="1"/>
</dbReference>
<dbReference type="EMBL" id="CAFBLP010000043">
    <property type="protein sequence ID" value="CAB4883082.1"/>
    <property type="molecule type" value="Genomic_DNA"/>
</dbReference>
<protein>
    <submittedName>
        <fullName evidence="1">Unannotated protein</fullName>
    </submittedName>
</protein>
<proteinExistence type="predicted"/>
<evidence type="ECO:0000313" key="1">
    <source>
        <dbReference type="EMBL" id="CAB4883082.1"/>
    </source>
</evidence>
<accession>A0A6J7EI17</accession>
<organism evidence="1">
    <name type="scientific">freshwater metagenome</name>
    <dbReference type="NCBI Taxonomy" id="449393"/>
    <lineage>
        <taxon>unclassified sequences</taxon>
        <taxon>metagenomes</taxon>
        <taxon>ecological metagenomes</taxon>
    </lineage>
</organism>
<dbReference type="Pfam" id="PF10604">
    <property type="entry name" value="Polyketide_cyc2"/>
    <property type="match status" value="1"/>
</dbReference>
<dbReference type="Gene3D" id="3.30.530.20">
    <property type="match status" value="1"/>
</dbReference>
<name>A0A6J7EI17_9ZZZZ</name>